<dbReference type="PANTHER" id="PTHR47540">
    <property type="entry name" value="THIAMINE REPRESSIBLE GENES REGULATORY PROTEIN THI5"/>
    <property type="match status" value="1"/>
</dbReference>
<dbReference type="Gene3D" id="4.10.240.10">
    <property type="entry name" value="Zn(2)-C6 fungal-type DNA-binding domain"/>
    <property type="match status" value="1"/>
</dbReference>
<dbReference type="Proteomes" id="UP000799441">
    <property type="component" value="Unassembled WGS sequence"/>
</dbReference>
<comment type="caution">
    <text evidence="9">The sequence shown here is derived from an EMBL/GenBank/DDBJ whole genome shotgun (WGS) entry which is preliminary data.</text>
</comment>
<feature type="region of interest" description="Disordered" evidence="7">
    <location>
        <begin position="272"/>
        <end position="299"/>
    </location>
</feature>
<feature type="region of interest" description="Disordered" evidence="7">
    <location>
        <begin position="173"/>
        <end position="204"/>
    </location>
</feature>
<evidence type="ECO:0000313" key="10">
    <source>
        <dbReference type="Proteomes" id="UP000799441"/>
    </source>
</evidence>
<evidence type="ECO:0000256" key="5">
    <source>
        <dbReference type="ARBA" id="ARBA00023163"/>
    </source>
</evidence>
<keyword evidence="3" id="KW-0805">Transcription regulation</keyword>
<dbReference type="GO" id="GO:0000981">
    <property type="term" value="F:DNA-binding transcription factor activity, RNA polymerase II-specific"/>
    <property type="evidence" value="ECO:0007669"/>
    <property type="project" value="InterPro"/>
</dbReference>
<dbReference type="InterPro" id="IPR051711">
    <property type="entry name" value="Stress_Response_Reg"/>
</dbReference>
<feature type="domain" description="Zn(2)-C6 fungal-type" evidence="8">
    <location>
        <begin position="41"/>
        <end position="68"/>
    </location>
</feature>
<accession>A0A9P4QD17</accession>
<evidence type="ECO:0000256" key="1">
    <source>
        <dbReference type="ARBA" id="ARBA00004123"/>
    </source>
</evidence>
<sequence>MAPKGVSNPPSSSSPSSHDKVYRFISDPEHKETLSGRVRAACLTCRRKKIKCSGDEPCQTCRDRGLKCEGLPPRKRARRLDPYQSATSPGRYHDDGESVIDSLESYSIDSSTSRQNSVGGASNRGSSLVSTQPLSRSPVLNISTRSPPQASPTGFQNAAANVAANASGYGVFQSQSPRRSQEWSASPVAGPSTWTSEVHSRNRGINQSPTVQSIEQMPNSHGKRPVHQNSSVAVDANTQIYPIPNAVSALDAPATVDNLALLFPGCFEPPYPASPQSNLDDSFNQQPFQSPTVERNDQSLLPFERAETQLTPNWDAWNASIQQRDLQRQASQVETEGHAENSATRPTVARRTGPRDGYLFSRSSQRPWPYDQ</sequence>
<evidence type="ECO:0000256" key="3">
    <source>
        <dbReference type="ARBA" id="ARBA00023015"/>
    </source>
</evidence>
<keyword evidence="10" id="KW-1185">Reference proteome</keyword>
<keyword evidence="2" id="KW-0862">Zinc</keyword>
<evidence type="ECO:0000313" key="9">
    <source>
        <dbReference type="EMBL" id="KAF2723950.1"/>
    </source>
</evidence>
<dbReference type="PANTHER" id="PTHR47540:SF1">
    <property type="entry name" value="ACTIVATOR OF STRESS GENES 1-RELATED"/>
    <property type="match status" value="1"/>
</dbReference>
<dbReference type="AlphaFoldDB" id="A0A9P4QD17"/>
<dbReference type="Pfam" id="PF00172">
    <property type="entry name" value="Zn_clus"/>
    <property type="match status" value="1"/>
</dbReference>
<evidence type="ECO:0000256" key="7">
    <source>
        <dbReference type="SAM" id="MobiDB-lite"/>
    </source>
</evidence>
<feature type="compositionally biased region" description="Polar residues" evidence="7">
    <location>
        <begin position="321"/>
        <end position="334"/>
    </location>
</feature>
<keyword evidence="5" id="KW-0804">Transcription</keyword>
<keyword evidence="4" id="KW-0238">DNA-binding</keyword>
<evidence type="ECO:0000259" key="8">
    <source>
        <dbReference type="PROSITE" id="PS50048"/>
    </source>
</evidence>
<dbReference type="EMBL" id="MU003774">
    <property type="protein sequence ID" value="KAF2723950.1"/>
    <property type="molecule type" value="Genomic_DNA"/>
</dbReference>
<dbReference type="InterPro" id="IPR001138">
    <property type="entry name" value="Zn2Cys6_DnaBD"/>
</dbReference>
<dbReference type="GO" id="GO:0043565">
    <property type="term" value="F:sequence-specific DNA binding"/>
    <property type="evidence" value="ECO:0007669"/>
    <property type="project" value="TreeGrafter"/>
</dbReference>
<dbReference type="OrthoDB" id="10261408at2759"/>
<keyword evidence="6" id="KW-0539">Nucleus</keyword>
<proteinExistence type="predicted"/>
<evidence type="ECO:0000256" key="2">
    <source>
        <dbReference type="ARBA" id="ARBA00022833"/>
    </source>
</evidence>
<gene>
    <name evidence="9" type="ORF">K431DRAFT_10540</name>
</gene>
<dbReference type="GO" id="GO:0005634">
    <property type="term" value="C:nucleus"/>
    <property type="evidence" value="ECO:0007669"/>
    <property type="project" value="UniProtKB-SubCell"/>
</dbReference>
<reference evidence="9" key="1">
    <citation type="journal article" date="2020" name="Stud. Mycol.">
        <title>101 Dothideomycetes genomes: a test case for predicting lifestyles and emergence of pathogens.</title>
        <authorList>
            <person name="Haridas S."/>
            <person name="Albert R."/>
            <person name="Binder M."/>
            <person name="Bloem J."/>
            <person name="Labutti K."/>
            <person name="Salamov A."/>
            <person name="Andreopoulos B."/>
            <person name="Baker S."/>
            <person name="Barry K."/>
            <person name="Bills G."/>
            <person name="Bluhm B."/>
            <person name="Cannon C."/>
            <person name="Castanera R."/>
            <person name="Culley D."/>
            <person name="Daum C."/>
            <person name="Ezra D."/>
            <person name="Gonzalez J."/>
            <person name="Henrissat B."/>
            <person name="Kuo A."/>
            <person name="Liang C."/>
            <person name="Lipzen A."/>
            <person name="Lutzoni F."/>
            <person name="Magnuson J."/>
            <person name="Mondo S."/>
            <person name="Nolan M."/>
            <person name="Ohm R."/>
            <person name="Pangilinan J."/>
            <person name="Park H.-J."/>
            <person name="Ramirez L."/>
            <person name="Alfaro M."/>
            <person name="Sun H."/>
            <person name="Tritt A."/>
            <person name="Yoshinaga Y."/>
            <person name="Zwiers L.-H."/>
            <person name="Turgeon B."/>
            <person name="Goodwin S."/>
            <person name="Spatafora J."/>
            <person name="Crous P."/>
            <person name="Grigoriev I."/>
        </authorList>
    </citation>
    <scope>NUCLEOTIDE SEQUENCE</scope>
    <source>
        <strain evidence="9">CBS 116435</strain>
    </source>
</reference>
<dbReference type="PROSITE" id="PS50048">
    <property type="entry name" value="ZN2_CY6_FUNGAL_2"/>
    <property type="match status" value="1"/>
</dbReference>
<feature type="compositionally biased region" description="Polar residues" evidence="7">
    <location>
        <begin position="274"/>
        <end position="293"/>
    </location>
</feature>
<dbReference type="GO" id="GO:0045944">
    <property type="term" value="P:positive regulation of transcription by RNA polymerase II"/>
    <property type="evidence" value="ECO:0007669"/>
    <property type="project" value="TreeGrafter"/>
</dbReference>
<feature type="compositionally biased region" description="Polar residues" evidence="7">
    <location>
        <begin position="192"/>
        <end position="204"/>
    </location>
</feature>
<comment type="subcellular location">
    <subcellularLocation>
        <location evidence="1">Nucleus</location>
    </subcellularLocation>
</comment>
<dbReference type="GO" id="GO:0008270">
    <property type="term" value="F:zinc ion binding"/>
    <property type="evidence" value="ECO:0007669"/>
    <property type="project" value="InterPro"/>
</dbReference>
<organism evidence="9 10">
    <name type="scientific">Polychaeton citri CBS 116435</name>
    <dbReference type="NCBI Taxonomy" id="1314669"/>
    <lineage>
        <taxon>Eukaryota</taxon>
        <taxon>Fungi</taxon>
        <taxon>Dikarya</taxon>
        <taxon>Ascomycota</taxon>
        <taxon>Pezizomycotina</taxon>
        <taxon>Dothideomycetes</taxon>
        <taxon>Dothideomycetidae</taxon>
        <taxon>Capnodiales</taxon>
        <taxon>Capnodiaceae</taxon>
        <taxon>Polychaeton</taxon>
    </lineage>
</organism>
<feature type="region of interest" description="Disordered" evidence="7">
    <location>
        <begin position="52"/>
        <end position="155"/>
    </location>
</feature>
<feature type="compositionally biased region" description="Polar residues" evidence="7">
    <location>
        <begin position="104"/>
        <end position="155"/>
    </location>
</feature>
<feature type="region of interest" description="Disordered" evidence="7">
    <location>
        <begin position="1"/>
        <end position="20"/>
    </location>
</feature>
<dbReference type="PROSITE" id="PS00463">
    <property type="entry name" value="ZN2_CY6_FUNGAL_1"/>
    <property type="match status" value="1"/>
</dbReference>
<dbReference type="SUPFAM" id="SSF57701">
    <property type="entry name" value="Zn2/Cys6 DNA-binding domain"/>
    <property type="match status" value="1"/>
</dbReference>
<feature type="compositionally biased region" description="Polar residues" evidence="7">
    <location>
        <begin position="173"/>
        <end position="184"/>
    </location>
</feature>
<name>A0A9P4QD17_9PEZI</name>
<feature type="compositionally biased region" description="Low complexity" evidence="7">
    <location>
        <begin position="7"/>
        <end position="16"/>
    </location>
</feature>
<protein>
    <recommendedName>
        <fullName evidence="8">Zn(2)-C6 fungal-type domain-containing protein</fullName>
    </recommendedName>
</protein>
<dbReference type="SMART" id="SM00066">
    <property type="entry name" value="GAL4"/>
    <property type="match status" value="1"/>
</dbReference>
<dbReference type="InterPro" id="IPR036864">
    <property type="entry name" value="Zn2-C6_fun-type_DNA-bd_sf"/>
</dbReference>
<feature type="region of interest" description="Disordered" evidence="7">
    <location>
        <begin position="321"/>
        <end position="372"/>
    </location>
</feature>
<dbReference type="CDD" id="cd00067">
    <property type="entry name" value="GAL4"/>
    <property type="match status" value="1"/>
</dbReference>
<evidence type="ECO:0000256" key="4">
    <source>
        <dbReference type="ARBA" id="ARBA00023125"/>
    </source>
</evidence>
<evidence type="ECO:0000256" key="6">
    <source>
        <dbReference type="ARBA" id="ARBA00023242"/>
    </source>
</evidence>